<evidence type="ECO:0000313" key="1">
    <source>
        <dbReference type="EMBL" id="RAJ24640.1"/>
    </source>
</evidence>
<reference evidence="1 2" key="1">
    <citation type="submission" date="2018-06" db="EMBL/GenBank/DDBJ databases">
        <title>Genomic Encyclopedia of Archaeal and Bacterial Type Strains, Phase II (KMG-II): from individual species to whole genera.</title>
        <authorList>
            <person name="Goeker M."/>
        </authorList>
    </citation>
    <scope>NUCLEOTIDE SEQUENCE [LARGE SCALE GENOMIC DNA]</scope>
    <source>
        <strain evidence="1 2">DSM 14825</strain>
    </source>
</reference>
<dbReference type="EMBL" id="QLLR01000030">
    <property type="protein sequence ID" value="RAJ24640.1"/>
    <property type="molecule type" value="Genomic_DNA"/>
</dbReference>
<name>A0A327S6D6_9SPHI</name>
<dbReference type="AlphaFoldDB" id="A0A327S6D6"/>
<comment type="caution">
    <text evidence="1">The sequence shown here is derived from an EMBL/GenBank/DDBJ whole genome shotgun (WGS) entry which is preliminary data.</text>
</comment>
<dbReference type="Gene3D" id="3.50.50.60">
    <property type="entry name" value="FAD/NAD(P)-binding domain"/>
    <property type="match status" value="1"/>
</dbReference>
<organism evidence="1 2">
    <name type="scientific">Pedobacter cryoconitis</name>
    <dbReference type="NCBI Taxonomy" id="188932"/>
    <lineage>
        <taxon>Bacteria</taxon>
        <taxon>Pseudomonadati</taxon>
        <taxon>Bacteroidota</taxon>
        <taxon>Sphingobacteriia</taxon>
        <taxon>Sphingobacteriales</taxon>
        <taxon>Sphingobacteriaceae</taxon>
        <taxon>Pedobacter</taxon>
    </lineage>
</organism>
<dbReference type="RefSeq" id="WP_111635716.1">
    <property type="nucleotide sequence ID" value="NZ_QLLR01000030.1"/>
</dbReference>
<dbReference type="Pfam" id="PF04820">
    <property type="entry name" value="Trp_halogenase"/>
    <property type="match status" value="1"/>
</dbReference>
<dbReference type="SUPFAM" id="SSF51905">
    <property type="entry name" value="FAD/NAD(P)-binding domain"/>
    <property type="match status" value="1"/>
</dbReference>
<proteinExistence type="predicted"/>
<dbReference type="InterPro" id="IPR006905">
    <property type="entry name" value="Flavin_halogenase"/>
</dbReference>
<sequence>MLSKVVERGGKIFPRTKCTNLIQKENGHWELQMKHQTRGDFMINAKFLFDASGRQGHLCRMLDLPIVKYDQLVGVGAFLHFKVPKVIAQEMFIETVKDGWWYCAALPGQRMVVTLFSDADVIKKQQLRQPENWNALLSATKNIKKRIQHAVADEQPWVRNAFSQLTDSSSRSNFLAIGDAAAAFDPISSMGIGFAVSSACNAARAVDYFFSGNADGIKSYQQDIKSIFNQYLDLRKQYYRTEQRWAEEPFWERRI</sequence>
<dbReference type="InterPro" id="IPR036188">
    <property type="entry name" value="FAD/NAD-bd_sf"/>
</dbReference>
<dbReference type="OrthoDB" id="9806565at2"/>
<dbReference type="GO" id="GO:0004497">
    <property type="term" value="F:monooxygenase activity"/>
    <property type="evidence" value="ECO:0007669"/>
    <property type="project" value="InterPro"/>
</dbReference>
<evidence type="ECO:0000313" key="2">
    <source>
        <dbReference type="Proteomes" id="UP000249754"/>
    </source>
</evidence>
<dbReference type="Proteomes" id="UP000249754">
    <property type="component" value="Unassembled WGS sequence"/>
</dbReference>
<gene>
    <name evidence="1" type="ORF">LY11_04361</name>
</gene>
<dbReference type="InterPro" id="IPR050816">
    <property type="entry name" value="Flavin-dep_Halogenase_NPB"/>
</dbReference>
<dbReference type="PANTHER" id="PTHR43747">
    <property type="entry name" value="FAD-BINDING PROTEIN"/>
    <property type="match status" value="1"/>
</dbReference>
<protein>
    <submittedName>
        <fullName evidence="1">Tryptophan halogenase</fullName>
    </submittedName>
</protein>
<accession>A0A327S6D6</accession>
<dbReference type="PANTHER" id="PTHR43747:SF1">
    <property type="entry name" value="SLR1998 PROTEIN"/>
    <property type="match status" value="1"/>
</dbReference>